<dbReference type="AlphaFoldDB" id="A0AAD2HRW8"/>
<proteinExistence type="predicted"/>
<feature type="region of interest" description="Disordered" evidence="1">
    <location>
        <begin position="1"/>
        <end position="22"/>
    </location>
</feature>
<name>A0AAD2HRW8_9AGAR</name>
<dbReference type="EMBL" id="CAVNYO010000441">
    <property type="protein sequence ID" value="CAK5280993.1"/>
    <property type="molecule type" value="Genomic_DNA"/>
</dbReference>
<evidence type="ECO:0000313" key="2">
    <source>
        <dbReference type="EMBL" id="CAK5279270.1"/>
    </source>
</evidence>
<evidence type="ECO:0000313" key="4">
    <source>
        <dbReference type="Proteomes" id="UP001295794"/>
    </source>
</evidence>
<gene>
    <name evidence="2" type="ORF">MYCIT1_LOCUS29197</name>
    <name evidence="3" type="ORF">MYCIT1_LOCUS31791</name>
</gene>
<evidence type="ECO:0000256" key="1">
    <source>
        <dbReference type="SAM" id="MobiDB-lite"/>
    </source>
</evidence>
<sequence length="69" mass="7796">MMKQVTAPSRFTADDTWPETSSEPDVGPFHWMFTAAFHPLPTGWRTSPFPMLQAASPWPSQWNANCSKV</sequence>
<evidence type="ECO:0000313" key="3">
    <source>
        <dbReference type="EMBL" id="CAK5280993.1"/>
    </source>
</evidence>
<protein>
    <submittedName>
        <fullName evidence="3">Uncharacterized protein</fullName>
    </submittedName>
</protein>
<dbReference type="Proteomes" id="UP001295794">
    <property type="component" value="Unassembled WGS sequence"/>
</dbReference>
<accession>A0AAD2HRW8</accession>
<dbReference type="EMBL" id="CAVNYO010000436">
    <property type="protein sequence ID" value="CAK5279270.1"/>
    <property type="molecule type" value="Genomic_DNA"/>
</dbReference>
<reference evidence="3" key="1">
    <citation type="submission" date="2023-11" db="EMBL/GenBank/DDBJ databases">
        <authorList>
            <person name="De Vega J J."/>
            <person name="De Vega J J."/>
        </authorList>
    </citation>
    <scope>NUCLEOTIDE SEQUENCE</scope>
</reference>
<comment type="caution">
    <text evidence="3">The sequence shown here is derived from an EMBL/GenBank/DDBJ whole genome shotgun (WGS) entry which is preliminary data.</text>
</comment>
<keyword evidence="4" id="KW-1185">Reference proteome</keyword>
<organism evidence="3 4">
    <name type="scientific">Mycena citricolor</name>
    <dbReference type="NCBI Taxonomy" id="2018698"/>
    <lineage>
        <taxon>Eukaryota</taxon>
        <taxon>Fungi</taxon>
        <taxon>Dikarya</taxon>
        <taxon>Basidiomycota</taxon>
        <taxon>Agaricomycotina</taxon>
        <taxon>Agaricomycetes</taxon>
        <taxon>Agaricomycetidae</taxon>
        <taxon>Agaricales</taxon>
        <taxon>Marasmiineae</taxon>
        <taxon>Mycenaceae</taxon>
        <taxon>Mycena</taxon>
    </lineage>
</organism>